<dbReference type="Pfam" id="PF01370">
    <property type="entry name" value="Epimerase"/>
    <property type="match status" value="1"/>
</dbReference>
<name>A0A6N8JA31_9BACT</name>
<proteinExistence type="predicted"/>
<dbReference type="RefSeq" id="WP_157300724.1">
    <property type="nucleotide sequence ID" value="NZ_BAAAZB010000005.1"/>
</dbReference>
<dbReference type="Gene3D" id="3.40.50.720">
    <property type="entry name" value="NAD(P)-binding Rossmann-like Domain"/>
    <property type="match status" value="1"/>
</dbReference>
<dbReference type="PANTHER" id="PTHR43245">
    <property type="entry name" value="BIFUNCTIONAL POLYMYXIN RESISTANCE PROTEIN ARNA"/>
    <property type="match status" value="1"/>
</dbReference>
<reference evidence="2 3" key="1">
    <citation type="submission" date="2019-12" db="EMBL/GenBank/DDBJ databases">
        <title>The draft genomic sequence of strain Chitinophaga oryziterrae JCM 16595.</title>
        <authorList>
            <person name="Zhang X."/>
        </authorList>
    </citation>
    <scope>NUCLEOTIDE SEQUENCE [LARGE SCALE GENOMIC DNA]</scope>
    <source>
        <strain evidence="2 3">JCM 16595</strain>
    </source>
</reference>
<evidence type="ECO:0000313" key="3">
    <source>
        <dbReference type="Proteomes" id="UP000468388"/>
    </source>
</evidence>
<dbReference type="InterPro" id="IPR036291">
    <property type="entry name" value="NAD(P)-bd_dom_sf"/>
</dbReference>
<sequence>MNTLLTGASGFVGKNLSAYLLSEGMSITEVTRQSAGNNAITWEDIRQNVTDKTAYDVYIHLAGKAHDLKNVSAPEEYFLINTELTKQLFKHFLSSGAKDFIYFSSVKAAADAVDNILDEELVPNPQTPYGLSKLRAEEYLLSQPLPTDKRLVILRPCMIHGPGNKGNLNLLYGFIKRGIPYPLAAFDNRRSFLGIDNLLFVIREIIRNKDIPSGIYNVADDEGLSTKQLVKLIARAMNRSARVWYIPKGLLIAMAKIGDIGRLPLNSHRLQKLTESYMVSNGKLKRVLKVDRLPFSVEEGLSNTIKSFG</sequence>
<dbReference type="InterPro" id="IPR001509">
    <property type="entry name" value="Epimerase_deHydtase"/>
</dbReference>
<dbReference type="OrthoDB" id="329806at2"/>
<protein>
    <submittedName>
        <fullName evidence="2">NAD-dependent epimerase/dehydratase family protein</fullName>
    </submittedName>
</protein>
<dbReference type="InterPro" id="IPR050177">
    <property type="entry name" value="Lipid_A_modif_metabolic_enz"/>
</dbReference>
<evidence type="ECO:0000259" key="1">
    <source>
        <dbReference type="Pfam" id="PF01370"/>
    </source>
</evidence>
<dbReference type="SUPFAM" id="SSF51735">
    <property type="entry name" value="NAD(P)-binding Rossmann-fold domains"/>
    <property type="match status" value="1"/>
</dbReference>
<dbReference type="PANTHER" id="PTHR43245:SF58">
    <property type="entry name" value="BLL5923 PROTEIN"/>
    <property type="match status" value="1"/>
</dbReference>
<comment type="caution">
    <text evidence="2">The sequence shown here is derived from an EMBL/GenBank/DDBJ whole genome shotgun (WGS) entry which is preliminary data.</text>
</comment>
<feature type="domain" description="NAD-dependent epimerase/dehydratase" evidence="1">
    <location>
        <begin position="4"/>
        <end position="219"/>
    </location>
</feature>
<gene>
    <name evidence="2" type="ORF">GO495_15975</name>
</gene>
<evidence type="ECO:0000313" key="2">
    <source>
        <dbReference type="EMBL" id="MVT42090.1"/>
    </source>
</evidence>
<accession>A0A6N8JA31</accession>
<dbReference type="AlphaFoldDB" id="A0A6N8JA31"/>
<dbReference type="Proteomes" id="UP000468388">
    <property type="component" value="Unassembled WGS sequence"/>
</dbReference>
<dbReference type="EMBL" id="WRXO01000004">
    <property type="protein sequence ID" value="MVT42090.1"/>
    <property type="molecule type" value="Genomic_DNA"/>
</dbReference>
<organism evidence="2 3">
    <name type="scientific">Chitinophaga oryziterrae</name>
    <dbReference type="NCBI Taxonomy" id="1031224"/>
    <lineage>
        <taxon>Bacteria</taxon>
        <taxon>Pseudomonadati</taxon>
        <taxon>Bacteroidota</taxon>
        <taxon>Chitinophagia</taxon>
        <taxon>Chitinophagales</taxon>
        <taxon>Chitinophagaceae</taxon>
        <taxon>Chitinophaga</taxon>
    </lineage>
</organism>
<keyword evidence="3" id="KW-1185">Reference proteome</keyword>